<keyword evidence="10" id="KW-0539">Nucleus</keyword>
<dbReference type="Pfam" id="PF00072">
    <property type="entry name" value="Response_reg"/>
    <property type="match status" value="1"/>
</dbReference>
<evidence type="ECO:0000256" key="6">
    <source>
        <dbReference type="ARBA" id="ARBA00023015"/>
    </source>
</evidence>
<dbReference type="CDD" id="cd17584">
    <property type="entry name" value="REC_typeB_ARR-like"/>
    <property type="match status" value="1"/>
</dbReference>
<dbReference type="NCBIfam" id="TIGR01557">
    <property type="entry name" value="myb_SHAQKYF"/>
    <property type="match status" value="1"/>
</dbReference>
<dbReference type="GO" id="GO:0003677">
    <property type="term" value="F:DNA binding"/>
    <property type="evidence" value="ECO:0007669"/>
    <property type="project" value="UniProtKB-KW"/>
</dbReference>
<dbReference type="PANTHER" id="PTHR43874:SF208">
    <property type="entry name" value="TWO-COMPONENT RESPONSE REGULATOR ARR18"/>
    <property type="match status" value="1"/>
</dbReference>
<evidence type="ECO:0000256" key="10">
    <source>
        <dbReference type="ARBA" id="ARBA00023242"/>
    </source>
</evidence>
<evidence type="ECO:0000256" key="1">
    <source>
        <dbReference type="ARBA" id="ARBA00004123"/>
    </source>
</evidence>
<comment type="similarity">
    <text evidence="2">Belongs to the ARR family. Type-B subfamily.</text>
</comment>
<feature type="compositionally biased region" description="Acidic residues" evidence="12">
    <location>
        <begin position="190"/>
        <end position="206"/>
    </location>
</feature>
<dbReference type="GO" id="GO:0003700">
    <property type="term" value="F:DNA-binding transcription factor activity"/>
    <property type="evidence" value="ECO:0007669"/>
    <property type="project" value="InterPro"/>
</dbReference>
<dbReference type="InterPro" id="IPR009057">
    <property type="entry name" value="Homeodomain-like_sf"/>
</dbReference>
<keyword evidence="16" id="KW-1185">Reference proteome</keyword>
<dbReference type="InterPro" id="IPR006447">
    <property type="entry name" value="Myb_dom_plants"/>
</dbReference>
<dbReference type="SUPFAM" id="SSF46689">
    <property type="entry name" value="Homeodomain-like"/>
    <property type="match status" value="1"/>
</dbReference>
<gene>
    <name evidence="15" type="ORF">PVL29_014539</name>
</gene>
<evidence type="ECO:0000256" key="11">
    <source>
        <dbReference type="PROSITE-ProRule" id="PRU00169"/>
    </source>
</evidence>
<evidence type="ECO:0000259" key="13">
    <source>
        <dbReference type="PROSITE" id="PS50110"/>
    </source>
</evidence>
<keyword evidence="3 11" id="KW-0597">Phosphoprotein</keyword>
<feature type="domain" description="Response regulatory" evidence="13">
    <location>
        <begin position="25"/>
        <end position="140"/>
    </location>
</feature>
<dbReference type="PROSITE" id="PS51294">
    <property type="entry name" value="HTH_MYB"/>
    <property type="match status" value="1"/>
</dbReference>
<dbReference type="GO" id="GO:0005634">
    <property type="term" value="C:nucleus"/>
    <property type="evidence" value="ECO:0007669"/>
    <property type="project" value="UniProtKB-SubCell"/>
</dbReference>
<dbReference type="Gene3D" id="3.40.50.2300">
    <property type="match status" value="1"/>
</dbReference>
<evidence type="ECO:0000256" key="9">
    <source>
        <dbReference type="ARBA" id="ARBA00023163"/>
    </source>
</evidence>
<dbReference type="Pfam" id="PF00249">
    <property type="entry name" value="Myb_DNA-binding"/>
    <property type="match status" value="1"/>
</dbReference>
<dbReference type="SMART" id="SM00448">
    <property type="entry name" value="REC"/>
    <property type="match status" value="1"/>
</dbReference>
<evidence type="ECO:0000256" key="8">
    <source>
        <dbReference type="ARBA" id="ARBA00023159"/>
    </source>
</evidence>
<dbReference type="PROSITE" id="PS50110">
    <property type="entry name" value="RESPONSE_REGULATORY"/>
    <property type="match status" value="1"/>
</dbReference>
<evidence type="ECO:0000313" key="15">
    <source>
        <dbReference type="EMBL" id="KAJ9688931.1"/>
    </source>
</evidence>
<evidence type="ECO:0008006" key="17">
    <source>
        <dbReference type="Google" id="ProtNLM"/>
    </source>
</evidence>
<evidence type="ECO:0000256" key="5">
    <source>
        <dbReference type="ARBA" id="ARBA00023012"/>
    </source>
</evidence>
<evidence type="ECO:0000259" key="14">
    <source>
        <dbReference type="PROSITE" id="PS51294"/>
    </source>
</evidence>
<dbReference type="InterPro" id="IPR011006">
    <property type="entry name" value="CheY-like_superfamily"/>
</dbReference>
<dbReference type="PANTHER" id="PTHR43874">
    <property type="entry name" value="TWO-COMPONENT RESPONSE REGULATOR"/>
    <property type="match status" value="1"/>
</dbReference>
<dbReference type="AlphaFoldDB" id="A0AA39DLK5"/>
<keyword evidence="5" id="KW-0902">Two-component regulatory system</keyword>
<evidence type="ECO:0000313" key="16">
    <source>
        <dbReference type="Proteomes" id="UP001168098"/>
    </source>
</evidence>
<protein>
    <recommendedName>
        <fullName evidence="17">Two-component response regulator</fullName>
    </recommendedName>
</protein>
<dbReference type="InterPro" id="IPR001005">
    <property type="entry name" value="SANT/Myb"/>
</dbReference>
<reference evidence="15 16" key="1">
    <citation type="journal article" date="2023" name="BMC Biotechnol.">
        <title>Vitis rotundifolia cv Carlos genome sequencing.</title>
        <authorList>
            <person name="Huff M."/>
            <person name="Hulse-Kemp A."/>
            <person name="Scheffler B."/>
            <person name="Youngblood R."/>
            <person name="Simpson S."/>
            <person name="Babiker E."/>
            <person name="Staton M."/>
        </authorList>
    </citation>
    <scope>NUCLEOTIDE SEQUENCE [LARGE SCALE GENOMIC DNA]</scope>
    <source>
        <tissue evidence="15">Leaf</tissue>
    </source>
</reference>
<feature type="modified residue" description="4-aspartylphosphate" evidence="11">
    <location>
        <position position="76"/>
    </location>
</feature>
<feature type="compositionally biased region" description="Polar residues" evidence="12">
    <location>
        <begin position="170"/>
        <end position="181"/>
    </location>
</feature>
<dbReference type="InterPro" id="IPR001789">
    <property type="entry name" value="Sig_transdc_resp-reg_receiver"/>
</dbReference>
<evidence type="ECO:0000256" key="2">
    <source>
        <dbReference type="ARBA" id="ARBA00006015"/>
    </source>
</evidence>
<evidence type="ECO:0000256" key="3">
    <source>
        <dbReference type="ARBA" id="ARBA00022553"/>
    </source>
</evidence>
<dbReference type="Proteomes" id="UP001168098">
    <property type="component" value="Unassembled WGS sequence"/>
</dbReference>
<comment type="subcellular location">
    <subcellularLocation>
        <location evidence="1">Nucleus</location>
    </subcellularLocation>
</comment>
<feature type="region of interest" description="Disordered" evidence="12">
    <location>
        <begin position="146"/>
        <end position="212"/>
    </location>
</feature>
<dbReference type="GO" id="GO:0009736">
    <property type="term" value="P:cytokinin-activated signaling pathway"/>
    <property type="evidence" value="ECO:0007669"/>
    <property type="project" value="UniProtKB-KW"/>
</dbReference>
<dbReference type="SUPFAM" id="SSF52172">
    <property type="entry name" value="CheY-like"/>
    <property type="match status" value="1"/>
</dbReference>
<organism evidence="15 16">
    <name type="scientific">Vitis rotundifolia</name>
    <name type="common">Muscadine grape</name>
    <dbReference type="NCBI Taxonomy" id="103349"/>
    <lineage>
        <taxon>Eukaryota</taxon>
        <taxon>Viridiplantae</taxon>
        <taxon>Streptophyta</taxon>
        <taxon>Embryophyta</taxon>
        <taxon>Tracheophyta</taxon>
        <taxon>Spermatophyta</taxon>
        <taxon>Magnoliopsida</taxon>
        <taxon>eudicotyledons</taxon>
        <taxon>Gunneridae</taxon>
        <taxon>Pentapetalae</taxon>
        <taxon>rosids</taxon>
        <taxon>Vitales</taxon>
        <taxon>Vitaceae</taxon>
        <taxon>Viteae</taxon>
        <taxon>Vitis</taxon>
    </lineage>
</organism>
<keyword evidence="8" id="KW-0010">Activator</keyword>
<sequence length="712" mass="78087">MTVEERKGGLAGEDGVKDPFPVGMRVLAVDDDPTCLMLLDGLLRRCQYQVTTTNQAITALKMLRENKNNFDLVISDVSMPDMDGFKLLELVGLEMDLPVIMLSSHSDPKLVMRGITHGACDYLLKPVRIEELKNIWQHVIRRKKIDSKDQNKCADQDNAQHANGEGGQGPPSSSNADQNGKLNRKRKDQNEDEEEEGEENGEENEDPSSQKKPRVVWSVELHRKFVAAVNQLGIEKAVPKRILDLMNVEGLTRENVASHLQKYRLYLKRISCVATQQANMVAAFGAKDSSYMRMGSLDGFGDFRGLAGSGRLNSTAMSSYPPSGMLGRLNSPAGLSLRGLTSSGLIQTGHAQNSSNSVNTHGKLQPVVLPTNQSASLFQGIPTSLELDQLQQRKCISTQIGEFSSVDNPTVFTTANGFPDSRMTVHSSSNSLSNAPSNPLMLQSNPQQTLCRGGLANQSSLKAVTLNPEPYTMGVSGSSNFLDHGRCNENWQSALQLSKFPSNSLPLSEPLNRDPLTTNNLREHISSTGSHIRSSPIDFSATSALAGPLEDSRGEMSCQSGLIGNVVQNINYAPKQRWEEQRQDYTQSSNHVFGTLNSIIPANNVMGPLNHSLDRNNAACNRKMDMPLISQSNASSSSLVQHSEVEKSAMDTKMVSNEDYLLEQTKSQDGFIHSSYESLDDLMSAMIKREHDETMLMNGEFGFDAYSLGPCI</sequence>
<dbReference type="InterPro" id="IPR045279">
    <property type="entry name" value="ARR-like"/>
</dbReference>
<dbReference type="EMBL" id="JARBHA010000011">
    <property type="protein sequence ID" value="KAJ9688931.1"/>
    <property type="molecule type" value="Genomic_DNA"/>
</dbReference>
<dbReference type="Gene3D" id="1.10.10.60">
    <property type="entry name" value="Homeodomain-like"/>
    <property type="match status" value="1"/>
</dbReference>
<comment type="caution">
    <text evidence="15">The sequence shown here is derived from an EMBL/GenBank/DDBJ whole genome shotgun (WGS) entry which is preliminary data.</text>
</comment>
<keyword evidence="7" id="KW-0238">DNA-binding</keyword>
<proteinExistence type="inferred from homology"/>
<keyword evidence="9" id="KW-0804">Transcription</keyword>
<accession>A0AA39DLK5</accession>
<dbReference type="InterPro" id="IPR017930">
    <property type="entry name" value="Myb_dom"/>
</dbReference>
<dbReference type="InterPro" id="IPR017053">
    <property type="entry name" value="Response_reg_B-typ_pln"/>
</dbReference>
<evidence type="ECO:0000256" key="7">
    <source>
        <dbReference type="ARBA" id="ARBA00023125"/>
    </source>
</evidence>
<evidence type="ECO:0000256" key="12">
    <source>
        <dbReference type="SAM" id="MobiDB-lite"/>
    </source>
</evidence>
<feature type="compositionally biased region" description="Basic and acidic residues" evidence="12">
    <location>
        <begin position="146"/>
        <end position="155"/>
    </location>
</feature>
<dbReference type="FunFam" id="1.10.10.60:FF:000007">
    <property type="entry name" value="Two-component response regulator"/>
    <property type="match status" value="1"/>
</dbReference>
<keyword evidence="6" id="KW-0805">Transcription regulation</keyword>
<dbReference type="GO" id="GO:0000160">
    <property type="term" value="P:phosphorelay signal transduction system"/>
    <property type="evidence" value="ECO:0007669"/>
    <property type="project" value="UniProtKB-KW"/>
</dbReference>
<evidence type="ECO:0000256" key="4">
    <source>
        <dbReference type="ARBA" id="ARBA00022864"/>
    </source>
</evidence>
<dbReference type="PIRSF" id="PIRSF036392">
    <property type="entry name" value="RR_ARR_type-B"/>
    <property type="match status" value="1"/>
</dbReference>
<feature type="domain" description="HTH myb-type" evidence="14">
    <location>
        <begin position="209"/>
        <end position="268"/>
    </location>
</feature>
<keyword evidence="4" id="KW-0932">Cytokinin signaling pathway</keyword>
<name>A0AA39DLK5_VITRO</name>